<keyword evidence="1" id="KW-0677">Repeat</keyword>
<proteinExistence type="predicted"/>
<dbReference type="InParanoid" id="F0ZI43"/>
<dbReference type="KEGG" id="dpp:DICPUDRAFT_31953"/>
<sequence>MEIETLTRLEDDGVTEYQVEEWLPVQHIKEIELSASNNKPIEKNQLPGYTKSINLITHTQPENIPSSVRNLKIREFDEDLTQEKIPSNISSLHLGEYYDKPITASMIPPNITHLNLGWRFSADLSEEMLPATVKSLVLGETFNTPFKKNSIPNSLKILEVGANFSEFQSLIHLPESIETFIFGDNFNRSLESNFKLPKTIKTLIFGKQFNHPIPNGILENEDGLETLKLGSSFAQPLTIDNVPSSVKHLEAPNRAQQYVSEEIFNKYYSLKACLDNKDPSKKGHLEIGDAHKKYLFDKGLKLVIPPSINSLTLHNDAFLKKHNIPRSIKYLTFGSDFINTDNLTQEIDGANIQEPQAAANAISNFDKRFFIRARDIPKTTTHISINSPHIVLDFIPSHITHFKTSKNYFQQINILKNNNNLKSLKIKLLNLNYIIHDELRPLQK</sequence>
<evidence type="ECO:0008006" key="4">
    <source>
        <dbReference type="Google" id="ProtNLM"/>
    </source>
</evidence>
<dbReference type="InterPro" id="IPR051251">
    <property type="entry name" value="STK_FNIP-Repeat"/>
</dbReference>
<evidence type="ECO:0000313" key="3">
    <source>
        <dbReference type="Proteomes" id="UP000001064"/>
    </source>
</evidence>
<dbReference type="eggNOG" id="ENOG502RHSZ">
    <property type="taxonomic scope" value="Eukaryota"/>
</dbReference>
<dbReference type="Proteomes" id="UP000001064">
    <property type="component" value="Unassembled WGS sequence"/>
</dbReference>
<reference evidence="3" key="1">
    <citation type="journal article" date="2011" name="Genome Biol.">
        <title>Comparative genomics of the social amoebae Dictyostelium discoideum and Dictyostelium purpureum.</title>
        <authorList>
            <consortium name="US DOE Joint Genome Institute (JGI-PGF)"/>
            <person name="Sucgang R."/>
            <person name="Kuo A."/>
            <person name="Tian X."/>
            <person name="Salerno W."/>
            <person name="Parikh A."/>
            <person name="Feasley C.L."/>
            <person name="Dalin E."/>
            <person name="Tu H."/>
            <person name="Huang E."/>
            <person name="Barry K."/>
            <person name="Lindquist E."/>
            <person name="Shapiro H."/>
            <person name="Bruce D."/>
            <person name="Schmutz J."/>
            <person name="Salamov A."/>
            <person name="Fey P."/>
            <person name="Gaudet P."/>
            <person name="Anjard C."/>
            <person name="Babu M.M."/>
            <person name="Basu S."/>
            <person name="Bushmanova Y."/>
            <person name="van der Wel H."/>
            <person name="Katoh-Kurasawa M."/>
            <person name="Dinh C."/>
            <person name="Coutinho P.M."/>
            <person name="Saito T."/>
            <person name="Elias M."/>
            <person name="Schaap P."/>
            <person name="Kay R.R."/>
            <person name="Henrissat B."/>
            <person name="Eichinger L."/>
            <person name="Rivero F."/>
            <person name="Putnam N.H."/>
            <person name="West C.M."/>
            <person name="Loomis W.F."/>
            <person name="Chisholm R.L."/>
            <person name="Shaulsky G."/>
            <person name="Strassmann J.E."/>
            <person name="Queller D.C."/>
            <person name="Kuspa A."/>
            <person name="Grigoriev I.V."/>
        </authorList>
    </citation>
    <scope>NUCLEOTIDE SEQUENCE [LARGE SCALE GENOMIC DNA]</scope>
    <source>
        <strain evidence="3">QSDP1</strain>
    </source>
</reference>
<dbReference type="OrthoDB" id="10599632at2759"/>
<dbReference type="OMA" id="TTHISIN"/>
<dbReference type="GeneID" id="10500723"/>
<dbReference type="PANTHER" id="PTHR32134:SF92">
    <property type="entry name" value="FNIP REPEAT-CONTAINING PROTEIN"/>
    <property type="match status" value="1"/>
</dbReference>
<gene>
    <name evidence="2" type="ORF">DICPUDRAFT_31953</name>
</gene>
<dbReference type="Pfam" id="PF05725">
    <property type="entry name" value="FNIP"/>
    <property type="match status" value="5"/>
</dbReference>
<protein>
    <recommendedName>
        <fullName evidence="4">FNIP repeat-containing protein</fullName>
    </recommendedName>
</protein>
<evidence type="ECO:0000256" key="1">
    <source>
        <dbReference type="ARBA" id="ARBA00022737"/>
    </source>
</evidence>
<evidence type="ECO:0000313" key="2">
    <source>
        <dbReference type="EMBL" id="EGC36382.1"/>
    </source>
</evidence>
<dbReference type="InterPro" id="IPR008615">
    <property type="entry name" value="FNIP"/>
</dbReference>
<dbReference type="RefSeq" id="XP_003287079.1">
    <property type="nucleotide sequence ID" value="XM_003287031.1"/>
</dbReference>
<dbReference type="AlphaFoldDB" id="F0ZI43"/>
<name>F0ZI43_DICPU</name>
<organism evidence="2 3">
    <name type="scientific">Dictyostelium purpureum</name>
    <name type="common">Slime mold</name>
    <dbReference type="NCBI Taxonomy" id="5786"/>
    <lineage>
        <taxon>Eukaryota</taxon>
        <taxon>Amoebozoa</taxon>
        <taxon>Evosea</taxon>
        <taxon>Eumycetozoa</taxon>
        <taxon>Dictyostelia</taxon>
        <taxon>Dictyosteliales</taxon>
        <taxon>Dictyosteliaceae</taxon>
        <taxon>Dictyostelium</taxon>
    </lineage>
</organism>
<dbReference type="PANTHER" id="PTHR32134">
    <property type="entry name" value="FNIP REPEAT-CONTAINING PROTEIN"/>
    <property type="match status" value="1"/>
</dbReference>
<dbReference type="EMBL" id="GL871028">
    <property type="protein sequence ID" value="EGC36382.1"/>
    <property type="molecule type" value="Genomic_DNA"/>
</dbReference>
<keyword evidence="3" id="KW-1185">Reference proteome</keyword>
<accession>F0ZI43</accession>
<dbReference type="VEuPathDB" id="AmoebaDB:DICPUDRAFT_31953"/>